<keyword evidence="3 7" id="KW-0378">Hydrolase</keyword>
<dbReference type="EMBL" id="RBWX01000008">
    <property type="protein sequence ID" value="RKS88910.1"/>
    <property type="molecule type" value="Genomic_DNA"/>
</dbReference>
<dbReference type="PANTHER" id="PTHR47053:SF1">
    <property type="entry name" value="MUREIN DD-ENDOPEPTIDASE MEPH-RELATED"/>
    <property type="match status" value="1"/>
</dbReference>
<dbReference type="EMBL" id="AP018711">
    <property type="protein sequence ID" value="BBE32665.1"/>
    <property type="molecule type" value="Genomic_DNA"/>
</dbReference>
<dbReference type="PROSITE" id="PS51935">
    <property type="entry name" value="NLPC_P60"/>
    <property type="match status" value="1"/>
</dbReference>
<gene>
    <name evidence="8" type="ORF">DFR51_2123</name>
    <name evidence="7" type="ORF">SmB9_03230</name>
</gene>
<reference evidence="7 9" key="1">
    <citation type="submission" date="2018-06" db="EMBL/GenBank/DDBJ databases">
        <title>Complete Genome Sequence of the Microcystin-Degrading Bacterium Sphingosinicella microcystinivorans Strain B-9.</title>
        <authorList>
            <person name="Jin H."/>
            <person name="Nishizawa T."/>
            <person name="Guo Y."/>
            <person name="Nishizawa A."/>
            <person name="Park H."/>
            <person name="Kato H."/>
            <person name="Tsuji K."/>
            <person name="Harada K."/>
        </authorList>
    </citation>
    <scope>NUCLEOTIDE SEQUENCE [LARGE SCALE GENOMIC DNA]</scope>
    <source>
        <strain evidence="7 9">B9</strain>
    </source>
</reference>
<dbReference type="GO" id="GO:0008234">
    <property type="term" value="F:cysteine-type peptidase activity"/>
    <property type="evidence" value="ECO:0007669"/>
    <property type="project" value="UniProtKB-KW"/>
</dbReference>
<dbReference type="Gene3D" id="3.90.1720.10">
    <property type="entry name" value="endopeptidase domain like (from Nostoc punctiforme)"/>
    <property type="match status" value="1"/>
</dbReference>
<dbReference type="GO" id="GO:0006508">
    <property type="term" value="P:proteolysis"/>
    <property type="evidence" value="ECO:0007669"/>
    <property type="project" value="UniProtKB-KW"/>
</dbReference>
<feature type="compositionally biased region" description="Polar residues" evidence="5">
    <location>
        <begin position="1"/>
        <end position="16"/>
    </location>
</feature>
<proteinExistence type="inferred from homology"/>
<dbReference type="InterPro" id="IPR038765">
    <property type="entry name" value="Papain-like_cys_pep_sf"/>
</dbReference>
<dbReference type="Pfam" id="PF18348">
    <property type="entry name" value="SH3_16"/>
    <property type="match status" value="1"/>
</dbReference>
<dbReference type="Proteomes" id="UP000275727">
    <property type="component" value="Chromosome"/>
</dbReference>
<reference evidence="8 10" key="2">
    <citation type="submission" date="2018-10" db="EMBL/GenBank/DDBJ databases">
        <title>Genomic Encyclopedia of Type Strains, Phase IV (KMG-IV): sequencing the most valuable type-strain genomes for metagenomic binning, comparative biology and taxonomic classification.</title>
        <authorList>
            <person name="Goeker M."/>
        </authorList>
    </citation>
    <scope>NUCLEOTIDE SEQUENCE [LARGE SCALE GENOMIC DNA]</scope>
    <source>
        <strain evidence="8 10">DSM 19791</strain>
    </source>
</reference>
<dbReference type="InterPro" id="IPR041382">
    <property type="entry name" value="SH3_16"/>
</dbReference>
<sequence>MPTATKTAKIGLTSSPERPDPRINAWRDDLADTALEGVVDASRFARPVRYRLSAPQAPIRKAPEADAVAVSELLSGEAFDVLDVSGGVAWGYSVHDRYVGYVDAALLAETVDTQTHRISAPTALVFAKADIKSTVIGALPMGALTTAAAHDEKFVAAAGGYVHRRHIAAIDEYAADPVVIAEMFLGTPYKWGGRTRGGLDCSGLVQIALGACGVDCPRDSDMQAALGQEVEDRRYRRGDLVFFPGHVGFMFDETRLLHANAFFMSTVIEPLDDVVGRLLPQYDAPVTAVRRL</sequence>
<evidence type="ECO:0000313" key="8">
    <source>
        <dbReference type="EMBL" id="RKS88910.1"/>
    </source>
</evidence>
<dbReference type="InterPro" id="IPR051202">
    <property type="entry name" value="Peptidase_C40"/>
</dbReference>
<name>A0AAD1FZK9_SPHMI</name>
<dbReference type="InterPro" id="IPR000064">
    <property type="entry name" value="NLP_P60_dom"/>
</dbReference>
<dbReference type="Pfam" id="PF00877">
    <property type="entry name" value="NLPC_P60"/>
    <property type="match status" value="1"/>
</dbReference>
<organism evidence="7 9">
    <name type="scientific">Sphingosinicella microcystinivorans</name>
    <dbReference type="NCBI Taxonomy" id="335406"/>
    <lineage>
        <taxon>Bacteria</taxon>
        <taxon>Pseudomonadati</taxon>
        <taxon>Pseudomonadota</taxon>
        <taxon>Alphaproteobacteria</taxon>
        <taxon>Sphingomonadales</taxon>
        <taxon>Sphingosinicellaceae</taxon>
        <taxon>Sphingosinicella</taxon>
    </lineage>
</organism>
<keyword evidence="4" id="KW-0788">Thiol protease</keyword>
<dbReference type="AlphaFoldDB" id="A0AAD1FZK9"/>
<keyword evidence="2" id="KW-0645">Protease</keyword>
<accession>A0AAD1FZK9</accession>
<feature type="domain" description="NlpC/P60" evidence="6">
    <location>
        <begin position="171"/>
        <end position="292"/>
    </location>
</feature>
<evidence type="ECO:0000256" key="3">
    <source>
        <dbReference type="ARBA" id="ARBA00022801"/>
    </source>
</evidence>
<evidence type="ECO:0000256" key="5">
    <source>
        <dbReference type="SAM" id="MobiDB-lite"/>
    </source>
</evidence>
<dbReference type="PANTHER" id="PTHR47053">
    <property type="entry name" value="MUREIN DD-ENDOPEPTIDASE MEPH-RELATED"/>
    <property type="match status" value="1"/>
</dbReference>
<keyword evidence="10" id="KW-1185">Reference proteome</keyword>
<feature type="region of interest" description="Disordered" evidence="5">
    <location>
        <begin position="1"/>
        <end position="20"/>
    </location>
</feature>
<protein>
    <submittedName>
        <fullName evidence="7">Hydrolase Nlp/P60</fullName>
    </submittedName>
    <submittedName>
        <fullName evidence="8">NlpC/P60 family protein</fullName>
    </submittedName>
</protein>
<evidence type="ECO:0000313" key="10">
    <source>
        <dbReference type="Proteomes" id="UP000276029"/>
    </source>
</evidence>
<comment type="similarity">
    <text evidence="1">Belongs to the peptidase C40 family.</text>
</comment>
<dbReference type="RefSeq" id="WP_121050802.1">
    <property type="nucleotide sequence ID" value="NZ_AP018711.1"/>
</dbReference>
<evidence type="ECO:0000256" key="4">
    <source>
        <dbReference type="ARBA" id="ARBA00022807"/>
    </source>
</evidence>
<evidence type="ECO:0000256" key="2">
    <source>
        <dbReference type="ARBA" id="ARBA00022670"/>
    </source>
</evidence>
<evidence type="ECO:0000259" key="6">
    <source>
        <dbReference type="PROSITE" id="PS51935"/>
    </source>
</evidence>
<dbReference type="KEGG" id="smic:SmB9_03230"/>
<evidence type="ECO:0000313" key="9">
    <source>
        <dbReference type="Proteomes" id="UP000275727"/>
    </source>
</evidence>
<dbReference type="SUPFAM" id="SSF54001">
    <property type="entry name" value="Cysteine proteinases"/>
    <property type="match status" value="1"/>
</dbReference>
<dbReference type="Proteomes" id="UP000276029">
    <property type="component" value="Unassembled WGS sequence"/>
</dbReference>
<evidence type="ECO:0000313" key="7">
    <source>
        <dbReference type="EMBL" id="BBE32665.1"/>
    </source>
</evidence>
<evidence type="ECO:0000256" key="1">
    <source>
        <dbReference type="ARBA" id="ARBA00007074"/>
    </source>
</evidence>